<dbReference type="PRINTS" id="PR00139">
    <property type="entry name" value="ASNGLNASE"/>
</dbReference>
<dbReference type="InterPro" id="IPR040919">
    <property type="entry name" value="Asparaginase_C"/>
</dbReference>
<dbReference type="Gene3D" id="3.40.50.1170">
    <property type="entry name" value="L-asparaginase, N-terminal domain"/>
    <property type="match status" value="1"/>
</dbReference>
<feature type="binding site" evidence="7">
    <location>
        <begin position="147"/>
        <end position="148"/>
    </location>
    <ligand>
        <name>substrate</name>
    </ligand>
</feature>
<feature type="compositionally biased region" description="Basic and acidic residues" evidence="11">
    <location>
        <begin position="32"/>
        <end position="48"/>
    </location>
</feature>
<dbReference type="InterPro" id="IPR037152">
    <property type="entry name" value="L-asparaginase_N_sf"/>
</dbReference>
<dbReference type="PIRSF" id="PIRSF500176">
    <property type="entry name" value="L_ASNase"/>
    <property type="match status" value="1"/>
</dbReference>
<dbReference type="Pfam" id="PF17763">
    <property type="entry name" value="Asparaginase_C"/>
    <property type="match status" value="1"/>
</dbReference>
<dbReference type="PROSITE" id="PS51257">
    <property type="entry name" value="PROKAR_LIPOPROTEIN"/>
    <property type="match status" value="1"/>
</dbReference>
<evidence type="ECO:0000256" key="1">
    <source>
        <dbReference type="ARBA" id="ARBA00010518"/>
    </source>
</evidence>
<feature type="active site" evidence="9">
    <location>
        <position position="147"/>
    </location>
</feature>
<evidence type="ECO:0000256" key="9">
    <source>
        <dbReference type="PROSITE-ProRule" id="PRU10100"/>
    </source>
</evidence>
<feature type="signal peptide" evidence="12">
    <location>
        <begin position="1"/>
        <end position="23"/>
    </location>
</feature>
<dbReference type="InterPro" id="IPR006034">
    <property type="entry name" value="Asparaginase/glutaminase-like"/>
</dbReference>
<dbReference type="EMBL" id="CP015607">
    <property type="protein sequence ID" value="APT46257.1"/>
    <property type="molecule type" value="Genomic_DNA"/>
</dbReference>
<evidence type="ECO:0000313" key="15">
    <source>
        <dbReference type="EMBL" id="APT46257.1"/>
    </source>
</evidence>
<dbReference type="GO" id="GO:0004067">
    <property type="term" value="F:asparaginase activity"/>
    <property type="evidence" value="ECO:0007669"/>
    <property type="project" value="UniProtKB-UniRule"/>
</dbReference>
<feature type="active site" evidence="8">
    <location>
        <position position="67"/>
    </location>
</feature>
<dbReference type="InterPro" id="IPR027473">
    <property type="entry name" value="L-asparaginase_C"/>
</dbReference>
<dbReference type="Proteomes" id="UP000185426">
    <property type="component" value="Chromosome"/>
</dbReference>
<dbReference type="PROSITE" id="PS51732">
    <property type="entry name" value="ASN_GLN_ASE_3"/>
    <property type="match status" value="1"/>
</dbReference>
<evidence type="ECO:0000256" key="10">
    <source>
        <dbReference type="RuleBase" id="RU004456"/>
    </source>
</evidence>
<dbReference type="Pfam" id="PF00710">
    <property type="entry name" value="Asparaginase"/>
    <property type="match status" value="1"/>
</dbReference>
<evidence type="ECO:0000313" key="16">
    <source>
        <dbReference type="Proteomes" id="UP000185426"/>
    </source>
</evidence>
<feature type="domain" description="Asparaginase/glutaminase C-terminal" evidence="14">
    <location>
        <begin position="271"/>
        <end position="378"/>
    </location>
</feature>
<dbReference type="EC" id="3.5.1.1" evidence="3"/>
<dbReference type="PROSITE" id="PS00144">
    <property type="entry name" value="ASN_GLN_ASE_1"/>
    <property type="match status" value="1"/>
</dbReference>
<dbReference type="PANTHER" id="PTHR11707">
    <property type="entry name" value="L-ASPARAGINASE"/>
    <property type="match status" value="1"/>
</dbReference>
<feature type="domain" description="L-asparaginase N-terminal" evidence="13">
    <location>
        <begin position="58"/>
        <end position="252"/>
    </location>
</feature>
<evidence type="ECO:0000256" key="5">
    <source>
        <dbReference type="ARBA" id="ARBA00049366"/>
    </source>
</evidence>
<dbReference type="InterPro" id="IPR027474">
    <property type="entry name" value="L-asparaginase_N"/>
</dbReference>
<reference evidence="15 16" key="1">
    <citation type="submission" date="2016-05" db="EMBL/GenBank/DDBJ databases">
        <title>Complete Genome and Methylome Analysis of Psychrotrophic Bacterial Isolates from Antarctic Lake Untersee.</title>
        <authorList>
            <person name="Fomenkov A."/>
            <person name="Akimov V.N."/>
            <person name="Vasilyeva L.V."/>
            <person name="Andersen D."/>
            <person name="Vincze T."/>
            <person name="Roberts R.J."/>
        </authorList>
    </citation>
    <scope>NUCLEOTIDE SEQUENCE [LARGE SCALE GENOMIC DNA]</scope>
    <source>
        <strain evidence="15 16">U14-5</strain>
    </source>
</reference>
<dbReference type="RefSeq" id="WP_075622419.1">
    <property type="nucleotide sequence ID" value="NZ_CP015607.1"/>
</dbReference>
<comment type="subunit">
    <text evidence="2">Homotetramer.</text>
</comment>
<comment type="catalytic activity">
    <reaction evidence="5">
        <text>L-asparagine + H2O = L-aspartate + NH4(+)</text>
        <dbReference type="Rhea" id="RHEA:21016"/>
        <dbReference type="ChEBI" id="CHEBI:15377"/>
        <dbReference type="ChEBI" id="CHEBI:28938"/>
        <dbReference type="ChEBI" id="CHEBI:29991"/>
        <dbReference type="ChEBI" id="CHEBI:58048"/>
        <dbReference type="EC" id="3.5.1.1"/>
    </reaction>
</comment>
<feature type="active site" description="O-isoaspartyl threonine intermediate" evidence="6">
    <location>
        <position position="67"/>
    </location>
</feature>
<dbReference type="InterPro" id="IPR020827">
    <property type="entry name" value="Asparaginase/glutaminase_AS1"/>
</dbReference>
<gene>
    <name evidence="15" type="ORF">BSA145_10425</name>
</gene>
<proteinExistence type="inferred from homology"/>
<keyword evidence="12" id="KW-0732">Signal</keyword>
<keyword evidence="4" id="KW-0378">Hydrolase</keyword>
<dbReference type="InterPro" id="IPR004550">
    <property type="entry name" value="AsnASE_II"/>
</dbReference>
<evidence type="ECO:0000259" key="13">
    <source>
        <dbReference type="Pfam" id="PF00710"/>
    </source>
</evidence>
<evidence type="ECO:0000256" key="8">
    <source>
        <dbReference type="PROSITE-ProRule" id="PRU10099"/>
    </source>
</evidence>
<feature type="binding site" evidence="7">
    <location>
        <position position="114"/>
    </location>
    <ligand>
        <name>substrate</name>
    </ligand>
</feature>
<feature type="region of interest" description="Disordered" evidence="11">
    <location>
        <begin position="27"/>
        <end position="50"/>
    </location>
</feature>
<evidence type="ECO:0000259" key="14">
    <source>
        <dbReference type="Pfam" id="PF17763"/>
    </source>
</evidence>
<dbReference type="SUPFAM" id="SSF53774">
    <property type="entry name" value="Glutaminase/Asparaginase"/>
    <property type="match status" value="1"/>
</dbReference>
<sequence length="382" mass="41024">MNMTKWLGAVLLSVLLLVTAACANTGTQENSQNEKENVSSETKEKNKAVETGNKSLSNIKVLATGGTIAGSSDSDTDTTGYKSGSLGIDKVIASVPQLKDIANVTGEQVANVGSENVDNALLLKLAKRVNELLKDDQVDGIVITHGTDTLEETAYFLHLVVKSDKPVVVVGSMRPASAISADGPLNLYHAVKIASTKEAKGKGVMVTLNDRIASARFVTKTNTTTTDAFKSLEQGYIGEVTGEVVSFYNEPTRKHTTESEFDVSKIKELPQVDILYGYQNDQKYMYDAAVKAGAKGIVVAAAGNGTMSTEAIKGATDAVKKDVVLVRSSRTGNGIVTHEKTDDEHHFVSSDSLNPQKARILLMLALTKTKDPDKVQKYYEQY</sequence>
<accession>A0A1L6ZIB4</accession>
<dbReference type="GO" id="GO:0006528">
    <property type="term" value="P:asparagine metabolic process"/>
    <property type="evidence" value="ECO:0007669"/>
    <property type="project" value="InterPro"/>
</dbReference>
<dbReference type="Gene3D" id="3.40.50.40">
    <property type="match status" value="1"/>
</dbReference>
<dbReference type="PROSITE" id="PS00917">
    <property type="entry name" value="ASN_GLN_ASE_2"/>
    <property type="match status" value="1"/>
</dbReference>
<feature type="chain" id="PRO_5011978699" description="asparaginase" evidence="12">
    <location>
        <begin position="24"/>
        <end position="382"/>
    </location>
</feature>
<evidence type="ECO:0000256" key="3">
    <source>
        <dbReference type="ARBA" id="ARBA00012920"/>
    </source>
</evidence>
<dbReference type="InterPro" id="IPR036152">
    <property type="entry name" value="Asp/glu_Ase-like_sf"/>
</dbReference>
<comment type="similarity">
    <text evidence="1 10">Belongs to the asparaginase 1 family.</text>
</comment>
<evidence type="ECO:0000256" key="2">
    <source>
        <dbReference type="ARBA" id="ARBA00011881"/>
    </source>
</evidence>
<dbReference type="PANTHER" id="PTHR11707:SF28">
    <property type="entry name" value="60 KDA LYSOPHOSPHOLIPASE"/>
    <property type="match status" value="1"/>
</dbReference>
<evidence type="ECO:0000256" key="6">
    <source>
        <dbReference type="PIRSR" id="PIRSR001220-1"/>
    </source>
</evidence>
<organism evidence="15 16">
    <name type="scientific">Bacillus safensis</name>
    <dbReference type="NCBI Taxonomy" id="561879"/>
    <lineage>
        <taxon>Bacteria</taxon>
        <taxon>Bacillati</taxon>
        <taxon>Bacillota</taxon>
        <taxon>Bacilli</taxon>
        <taxon>Bacillales</taxon>
        <taxon>Bacillaceae</taxon>
        <taxon>Bacillus</taxon>
    </lineage>
</organism>
<dbReference type="FunFam" id="3.40.50.1170:FF:000001">
    <property type="entry name" value="L-asparaginase 2"/>
    <property type="match status" value="1"/>
</dbReference>
<dbReference type="AlphaFoldDB" id="A0A1L6ZIB4"/>
<evidence type="ECO:0000256" key="11">
    <source>
        <dbReference type="SAM" id="MobiDB-lite"/>
    </source>
</evidence>
<dbReference type="PIRSF" id="PIRSF001220">
    <property type="entry name" value="L-ASNase_gatD"/>
    <property type="match status" value="1"/>
</dbReference>
<evidence type="ECO:0000256" key="7">
    <source>
        <dbReference type="PIRSR" id="PIRSR001220-2"/>
    </source>
</evidence>
<dbReference type="CDD" id="cd08964">
    <property type="entry name" value="L-asparaginase_II"/>
    <property type="match status" value="1"/>
</dbReference>
<protein>
    <recommendedName>
        <fullName evidence="3">asparaginase</fullName>
        <ecNumber evidence="3">3.5.1.1</ecNumber>
    </recommendedName>
</protein>
<dbReference type="NCBIfam" id="TIGR00520">
    <property type="entry name" value="asnASE_II"/>
    <property type="match status" value="1"/>
</dbReference>
<dbReference type="SMART" id="SM00870">
    <property type="entry name" value="Asparaginase"/>
    <property type="match status" value="1"/>
</dbReference>
<name>A0A1L6ZIB4_BACIA</name>
<evidence type="ECO:0000256" key="4">
    <source>
        <dbReference type="ARBA" id="ARBA00022801"/>
    </source>
</evidence>
<evidence type="ECO:0000256" key="12">
    <source>
        <dbReference type="SAM" id="SignalP"/>
    </source>
</evidence>
<dbReference type="InterPro" id="IPR027475">
    <property type="entry name" value="Asparaginase/glutaminase_AS2"/>
</dbReference>